<dbReference type="Pfam" id="PF25954">
    <property type="entry name" value="Beta-barrel_RND_2"/>
    <property type="match status" value="1"/>
</dbReference>
<dbReference type="Gene3D" id="2.40.30.170">
    <property type="match status" value="1"/>
</dbReference>
<name>A0A1T4SWC6_9HYPH</name>
<dbReference type="EMBL" id="FUWJ01000010">
    <property type="protein sequence ID" value="SKA32565.1"/>
    <property type="molecule type" value="Genomic_DNA"/>
</dbReference>
<dbReference type="AlphaFoldDB" id="A0A1T4SWC6"/>
<dbReference type="InterPro" id="IPR058625">
    <property type="entry name" value="MdtA-like_BSH"/>
</dbReference>
<feature type="region of interest" description="Disordered" evidence="1">
    <location>
        <begin position="1"/>
        <end position="31"/>
    </location>
</feature>
<dbReference type="GO" id="GO:0055085">
    <property type="term" value="P:transmembrane transport"/>
    <property type="evidence" value="ECO:0007669"/>
    <property type="project" value="InterPro"/>
</dbReference>
<evidence type="ECO:0000256" key="1">
    <source>
        <dbReference type="SAM" id="MobiDB-lite"/>
    </source>
</evidence>
<dbReference type="InterPro" id="IPR058792">
    <property type="entry name" value="Beta-barrel_RND_2"/>
</dbReference>
<evidence type="ECO:0000259" key="4">
    <source>
        <dbReference type="Pfam" id="PF25954"/>
    </source>
</evidence>
<keyword evidence="2" id="KW-0472">Membrane</keyword>
<dbReference type="Pfam" id="PF25917">
    <property type="entry name" value="BSH_RND"/>
    <property type="match status" value="1"/>
</dbReference>
<dbReference type="Gene3D" id="2.40.50.100">
    <property type="match status" value="1"/>
</dbReference>
<keyword evidence="6" id="KW-1185">Reference proteome</keyword>
<evidence type="ECO:0000259" key="3">
    <source>
        <dbReference type="Pfam" id="PF25917"/>
    </source>
</evidence>
<sequence length="396" mass="42355">MDGSSMPPEVKLDNASYSMPPVAPEARRATENRSRRRRWLGALAAVVLVLGGGYGTYWFLIGRFYETTNDAYLGADNVTVAPKVAGYVIELNVEDNQRVAKGDVLARIDPRDYQTAVDSAAADLQNAEATAANIDALLAEQQSTIAQMKAAVEADRAAITFSEQESRRYGDLARIGVGSAQRNQQAEADLAQKKAVLERDLAAVRAAEAHTAVLQTQRRQADATIAAKNATLTQARINLEYTTIVAPVDGVVGDRSVRQGQLVQAGAKLMSVVPTDRVYLVANFKETQTGHMTRGQPVSIELDTFPGQTIDGTVESLAPGTGAQFALLPPENATGNFTKIVQRVPVKILLDPKNPLVAKIRPGLSATATVDIRPTAAARAVAREPTSSRGRVQAAQ</sequence>
<protein>
    <submittedName>
        <fullName evidence="5">Membrane fusion protein, multidrug efflux system</fullName>
    </submittedName>
</protein>
<dbReference type="PANTHER" id="PTHR30386">
    <property type="entry name" value="MEMBRANE FUSION SUBUNIT OF EMRAB-TOLC MULTIDRUG EFFLUX PUMP"/>
    <property type="match status" value="1"/>
</dbReference>
<evidence type="ECO:0000256" key="2">
    <source>
        <dbReference type="SAM" id="Phobius"/>
    </source>
</evidence>
<reference evidence="6" key="1">
    <citation type="submission" date="2017-02" db="EMBL/GenBank/DDBJ databases">
        <authorList>
            <person name="Varghese N."/>
            <person name="Submissions S."/>
        </authorList>
    </citation>
    <scope>NUCLEOTIDE SEQUENCE [LARGE SCALE GENOMIC DNA]</scope>
    <source>
        <strain evidence="6">ATCC 27094</strain>
    </source>
</reference>
<proteinExistence type="predicted"/>
<dbReference type="Proteomes" id="UP000190092">
    <property type="component" value="Unassembled WGS sequence"/>
</dbReference>
<evidence type="ECO:0000313" key="6">
    <source>
        <dbReference type="Proteomes" id="UP000190092"/>
    </source>
</evidence>
<gene>
    <name evidence="5" type="ORF">SAMN02745126_05277</name>
</gene>
<dbReference type="STRING" id="225324.SAMN02745126_05277"/>
<dbReference type="PANTHER" id="PTHR30386:SF24">
    <property type="entry name" value="MULTIDRUG RESISTANCE EFFLUX PUMP"/>
    <property type="match status" value="1"/>
</dbReference>
<accession>A0A1T4SWC6</accession>
<feature type="transmembrane region" description="Helical" evidence="2">
    <location>
        <begin position="39"/>
        <end position="60"/>
    </location>
</feature>
<dbReference type="SUPFAM" id="SSF111369">
    <property type="entry name" value="HlyD-like secretion proteins"/>
    <property type="match status" value="2"/>
</dbReference>
<feature type="domain" description="CusB-like beta-barrel" evidence="4">
    <location>
        <begin position="278"/>
        <end position="321"/>
    </location>
</feature>
<organism evidence="5 6">
    <name type="scientific">Enhydrobacter aerosaccus</name>
    <dbReference type="NCBI Taxonomy" id="225324"/>
    <lineage>
        <taxon>Bacteria</taxon>
        <taxon>Pseudomonadati</taxon>
        <taxon>Pseudomonadota</taxon>
        <taxon>Alphaproteobacteria</taxon>
        <taxon>Hyphomicrobiales</taxon>
        <taxon>Enhydrobacter</taxon>
    </lineage>
</organism>
<evidence type="ECO:0000313" key="5">
    <source>
        <dbReference type="EMBL" id="SKA32565.1"/>
    </source>
</evidence>
<dbReference type="InterPro" id="IPR050739">
    <property type="entry name" value="MFP"/>
</dbReference>
<keyword evidence="2" id="KW-0812">Transmembrane</keyword>
<feature type="domain" description="Multidrug resistance protein MdtA-like barrel-sandwich hybrid" evidence="3">
    <location>
        <begin position="77"/>
        <end position="273"/>
    </location>
</feature>
<dbReference type="RefSeq" id="WP_231714943.1">
    <property type="nucleotide sequence ID" value="NZ_FUWJ01000010.1"/>
</dbReference>
<keyword evidence="2" id="KW-1133">Transmembrane helix</keyword>